<proteinExistence type="inferred from homology"/>
<gene>
    <name evidence="7" type="ORF">FNV43_RR24123</name>
</gene>
<reference evidence="7" key="1">
    <citation type="submission" date="2020-03" db="EMBL/GenBank/DDBJ databases">
        <title>A high-quality chromosome-level genome assembly of a woody plant with both climbing and erect habits, Rhamnella rubrinervis.</title>
        <authorList>
            <person name="Lu Z."/>
            <person name="Yang Y."/>
            <person name="Zhu X."/>
            <person name="Sun Y."/>
        </authorList>
    </citation>
    <scope>NUCLEOTIDE SEQUENCE</scope>
    <source>
        <strain evidence="7">BYM</strain>
        <tissue evidence="7">Leaf</tissue>
    </source>
</reference>
<sequence>MGFFRRLFGPKKPASSPQLSKDKRRWSFVKDKSHNTTSLNTSTSTSDTPASSLDANKHAIAVAAATAAVAEAALAAAHAAAEVVRLTNGTGSVSSATTAHASRNRNLAAVKIQSAFRAYLARRALRALKALVKLQALVRGHIVRKQTADMLRRMHTLVRVQTRARASRTHISELLHSSSMSSSLPNHPVPESPDKNAYQHRAYSNKFDGPSILKRCGSISNYRNVMNLDKARLESNWLDRWMEESVRNNCQGTSLRYSHADDEKTDKILEVDTWKPHLDSQRSTRSFQVPRHVLASDYYNQSFMDSPSKRATKASNLIPNLPSSSMDISSLSSFKCPIGKDEAALRTADNSPQVFSASSRPGSARKGPFTPARSECSWGVFSAYSGYPNYMANTESSRAKVRSQSAPRQRLEFEKYASTKKSVQGLWDASIYLDKSLVQDADSRNYTYSSSSHFNRLGNANLR</sequence>
<dbReference type="Pfam" id="PF13178">
    <property type="entry name" value="DUF4005"/>
    <property type="match status" value="1"/>
</dbReference>
<evidence type="ECO:0000256" key="1">
    <source>
        <dbReference type="ARBA" id="ARBA00022860"/>
    </source>
</evidence>
<feature type="domain" description="DUF4005" evidence="6">
    <location>
        <begin position="364"/>
        <end position="437"/>
    </location>
</feature>
<dbReference type="InterPro" id="IPR000048">
    <property type="entry name" value="IQ_motif_EF-hand-BS"/>
</dbReference>
<dbReference type="Proteomes" id="UP000796880">
    <property type="component" value="Unassembled WGS sequence"/>
</dbReference>
<comment type="similarity">
    <text evidence="2">Belongs to the IQD family.</text>
</comment>
<dbReference type="Gene3D" id="1.20.5.190">
    <property type="match status" value="1"/>
</dbReference>
<keyword evidence="8" id="KW-1185">Reference proteome</keyword>
<dbReference type="CDD" id="cd23767">
    <property type="entry name" value="IQCD"/>
    <property type="match status" value="1"/>
</dbReference>
<dbReference type="SMART" id="SM00015">
    <property type="entry name" value="IQ"/>
    <property type="match status" value="2"/>
</dbReference>
<name>A0A8K0DQJ5_9ROSA</name>
<organism evidence="7 8">
    <name type="scientific">Rhamnella rubrinervis</name>
    <dbReference type="NCBI Taxonomy" id="2594499"/>
    <lineage>
        <taxon>Eukaryota</taxon>
        <taxon>Viridiplantae</taxon>
        <taxon>Streptophyta</taxon>
        <taxon>Embryophyta</taxon>
        <taxon>Tracheophyta</taxon>
        <taxon>Spermatophyta</taxon>
        <taxon>Magnoliopsida</taxon>
        <taxon>eudicotyledons</taxon>
        <taxon>Gunneridae</taxon>
        <taxon>Pentapetalae</taxon>
        <taxon>rosids</taxon>
        <taxon>fabids</taxon>
        <taxon>Rosales</taxon>
        <taxon>Rhamnaceae</taxon>
        <taxon>rhamnoid group</taxon>
        <taxon>Rhamneae</taxon>
        <taxon>Rhamnella</taxon>
    </lineage>
</organism>
<comment type="caution">
    <text evidence="7">The sequence shown here is derived from an EMBL/GenBank/DDBJ whole genome shotgun (WGS) entry which is preliminary data.</text>
</comment>
<feature type="region of interest" description="Disordered" evidence="5">
    <location>
        <begin position="1"/>
        <end position="51"/>
    </location>
</feature>
<dbReference type="PANTHER" id="PTHR32295:SF174">
    <property type="entry name" value="PROTEIN IQ-DOMAIN 24"/>
    <property type="match status" value="1"/>
</dbReference>
<evidence type="ECO:0000256" key="4">
    <source>
        <dbReference type="ARBA" id="ARBA00045534"/>
    </source>
</evidence>
<comment type="function">
    <text evidence="4">May be involved in cooperative interactions with calmodulins or calmodulin-like proteins. Recruits calmodulin proteins to microtubules, thus being a potential scaffold in cellular signaling and trafficking. May associate with nucleic acids and regulate gene expression at the transcriptional or post-transcriptional level.</text>
</comment>
<dbReference type="PANTHER" id="PTHR32295">
    <property type="entry name" value="IQ-DOMAIN 5-RELATED"/>
    <property type="match status" value="1"/>
</dbReference>
<dbReference type="GO" id="GO:0005516">
    <property type="term" value="F:calmodulin binding"/>
    <property type="evidence" value="ECO:0007669"/>
    <property type="project" value="UniProtKB-KW"/>
</dbReference>
<evidence type="ECO:0000313" key="8">
    <source>
        <dbReference type="Proteomes" id="UP000796880"/>
    </source>
</evidence>
<dbReference type="EMBL" id="VOIH02000011">
    <property type="protein sequence ID" value="KAF3433021.1"/>
    <property type="molecule type" value="Genomic_DNA"/>
</dbReference>
<evidence type="ECO:0000256" key="2">
    <source>
        <dbReference type="ARBA" id="ARBA00024341"/>
    </source>
</evidence>
<accession>A0A8K0DQJ5</accession>
<feature type="compositionally biased region" description="Low complexity" evidence="5">
    <location>
        <begin position="35"/>
        <end position="51"/>
    </location>
</feature>
<comment type="subunit">
    <text evidence="3">Binds to multiple calmodulin (CaM) in the presence of Ca(2+) and CaM-like proteins.</text>
</comment>
<dbReference type="AlphaFoldDB" id="A0A8K0DQJ5"/>
<keyword evidence="1" id="KW-0112">Calmodulin-binding</keyword>
<protein>
    <recommendedName>
        <fullName evidence="6">DUF4005 domain-containing protein</fullName>
    </recommendedName>
</protein>
<evidence type="ECO:0000256" key="5">
    <source>
        <dbReference type="SAM" id="MobiDB-lite"/>
    </source>
</evidence>
<dbReference type="Pfam" id="PF00612">
    <property type="entry name" value="IQ"/>
    <property type="match status" value="2"/>
</dbReference>
<dbReference type="PROSITE" id="PS50096">
    <property type="entry name" value="IQ"/>
    <property type="match status" value="2"/>
</dbReference>
<evidence type="ECO:0000259" key="6">
    <source>
        <dbReference type="Pfam" id="PF13178"/>
    </source>
</evidence>
<dbReference type="OrthoDB" id="1686972at2759"/>
<dbReference type="InterPro" id="IPR027417">
    <property type="entry name" value="P-loop_NTPase"/>
</dbReference>
<dbReference type="SUPFAM" id="SSF52540">
    <property type="entry name" value="P-loop containing nucleoside triphosphate hydrolases"/>
    <property type="match status" value="1"/>
</dbReference>
<evidence type="ECO:0000256" key="3">
    <source>
        <dbReference type="ARBA" id="ARBA00024378"/>
    </source>
</evidence>
<evidence type="ECO:0000313" key="7">
    <source>
        <dbReference type="EMBL" id="KAF3433021.1"/>
    </source>
</evidence>
<dbReference type="InterPro" id="IPR025064">
    <property type="entry name" value="DUF4005"/>
</dbReference>